<keyword evidence="2" id="KW-1185">Reference proteome</keyword>
<evidence type="ECO:0000313" key="1">
    <source>
        <dbReference type="EMBL" id="RCI08050.1"/>
    </source>
</evidence>
<dbReference type="Proteomes" id="UP000253664">
    <property type="component" value="Unassembled WGS sequence"/>
</dbReference>
<proteinExistence type="predicted"/>
<accession>A0A367L0U3</accession>
<comment type="caution">
    <text evidence="1">The sequence shown here is derived from an EMBL/GenBank/DDBJ whole genome shotgun (WGS) entry which is preliminary data.</text>
</comment>
<dbReference type="AlphaFoldDB" id="A0A367L0U3"/>
<sequence length="79" mass="8906">MALISYWDEEQDPPSYICEDVVMLGPVEPGPANRDTGFSQNIRVPSNQQLGLCQLYMLPWYLLPSPSLSSSTLDEEPFK</sequence>
<name>A0A367L0U3_9HYPO</name>
<evidence type="ECO:0000313" key="2">
    <source>
        <dbReference type="Proteomes" id="UP000253664"/>
    </source>
</evidence>
<reference evidence="1 2" key="1">
    <citation type="journal article" date="2015" name="BMC Genomics">
        <title>Insights from the genome of Ophiocordyceps polyrhachis-furcata to pathogenicity and host specificity in insect fungi.</title>
        <authorList>
            <person name="Wichadakul D."/>
            <person name="Kobmoo N."/>
            <person name="Ingsriswang S."/>
            <person name="Tangphatsornruang S."/>
            <person name="Chantasingh D."/>
            <person name="Luangsa-ard J.J."/>
            <person name="Eurwilaichitr L."/>
        </authorList>
    </citation>
    <scope>NUCLEOTIDE SEQUENCE [LARGE SCALE GENOMIC DNA]</scope>
    <source>
        <strain evidence="1 2">BCC 54312</strain>
    </source>
</reference>
<protein>
    <submittedName>
        <fullName evidence="1">Uncharacterized protein</fullName>
    </submittedName>
</protein>
<dbReference type="EMBL" id="LKCN02000022">
    <property type="protein sequence ID" value="RCI08050.1"/>
    <property type="molecule type" value="Genomic_DNA"/>
</dbReference>
<organism evidence="1 2">
    <name type="scientific">Ophiocordyceps polyrhachis-furcata BCC 54312</name>
    <dbReference type="NCBI Taxonomy" id="1330021"/>
    <lineage>
        <taxon>Eukaryota</taxon>
        <taxon>Fungi</taxon>
        <taxon>Dikarya</taxon>
        <taxon>Ascomycota</taxon>
        <taxon>Pezizomycotina</taxon>
        <taxon>Sordariomycetes</taxon>
        <taxon>Hypocreomycetidae</taxon>
        <taxon>Hypocreales</taxon>
        <taxon>Ophiocordycipitaceae</taxon>
        <taxon>Ophiocordyceps</taxon>
    </lineage>
</organism>
<gene>
    <name evidence="1" type="ORF">L249_7844</name>
</gene>